<comment type="function">
    <text evidence="6">Methionine-sulfoxide reductase that specifically reduces methionine (R)-sulfoxide back to methionine. While in many cases methionine oxidation is the result of random oxidation following oxidative stress, methionine oxidation is also a post-translational modification that takes place on specific residues.</text>
</comment>
<dbReference type="EC" id="1.8.4.12" evidence="6"/>
<dbReference type="InterPro" id="IPR011057">
    <property type="entry name" value="Mss4-like_sf"/>
</dbReference>
<evidence type="ECO:0000256" key="5">
    <source>
        <dbReference type="ARBA" id="ARBA00048488"/>
    </source>
</evidence>
<dbReference type="PROSITE" id="PS51790">
    <property type="entry name" value="MSRB"/>
    <property type="match status" value="1"/>
</dbReference>
<dbReference type="GO" id="GO:0006979">
    <property type="term" value="P:response to oxidative stress"/>
    <property type="evidence" value="ECO:0007669"/>
    <property type="project" value="InterPro"/>
</dbReference>
<dbReference type="FunFam" id="2.170.150.20:FF:000001">
    <property type="entry name" value="Peptide methionine sulfoxide reductase MsrB"/>
    <property type="match status" value="1"/>
</dbReference>
<evidence type="ECO:0000256" key="1">
    <source>
        <dbReference type="ARBA" id="ARBA00007174"/>
    </source>
</evidence>
<dbReference type="GO" id="GO:0046872">
    <property type="term" value="F:metal ion binding"/>
    <property type="evidence" value="ECO:0007669"/>
    <property type="project" value="UniProtKB-KW"/>
</dbReference>
<dbReference type="GO" id="GO:0005737">
    <property type="term" value="C:cytoplasm"/>
    <property type="evidence" value="ECO:0007669"/>
    <property type="project" value="TreeGrafter"/>
</dbReference>
<evidence type="ECO:0000259" key="7">
    <source>
        <dbReference type="PROSITE" id="PS51790"/>
    </source>
</evidence>
<comment type="catalytic activity">
    <reaction evidence="5 6">
        <text>L-methionyl-[protein] + [thioredoxin]-disulfide + H2O = L-methionyl-(R)-S-oxide-[protein] + [thioredoxin]-dithiol</text>
        <dbReference type="Rhea" id="RHEA:24164"/>
        <dbReference type="Rhea" id="RHEA-COMP:10698"/>
        <dbReference type="Rhea" id="RHEA-COMP:10700"/>
        <dbReference type="Rhea" id="RHEA-COMP:12313"/>
        <dbReference type="Rhea" id="RHEA-COMP:12314"/>
        <dbReference type="ChEBI" id="CHEBI:15377"/>
        <dbReference type="ChEBI" id="CHEBI:16044"/>
        <dbReference type="ChEBI" id="CHEBI:29950"/>
        <dbReference type="ChEBI" id="CHEBI:45764"/>
        <dbReference type="ChEBI" id="CHEBI:50058"/>
        <dbReference type="EC" id="1.8.4.12"/>
    </reaction>
</comment>
<dbReference type="GO" id="GO:0030091">
    <property type="term" value="P:protein repair"/>
    <property type="evidence" value="ECO:0007669"/>
    <property type="project" value="InterPro"/>
</dbReference>
<keyword evidence="2 6" id="KW-0479">Metal-binding</keyword>
<evidence type="ECO:0000256" key="6">
    <source>
        <dbReference type="RuleBase" id="RU365044"/>
    </source>
</evidence>
<proteinExistence type="inferred from homology"/>
<dbReference type="EMBL" id="EU432547">
    <property type="protein sequence ID" value="ACC43951.1"/>
    <property type="molecule type" value="Genomic_DNA"/>
</dbReference>
<evidence type="ECO:0000256" key="4">
    <source>
        <dbReference type="ARBA" id="ARBA00023002"/>
    </source>
</evidence>
<comment type="similarity">
    <text evidence="1 6">Belongs to the MsrB Met sulfoxide reductase family.</text>
</comment>
<feature type="domain" description="MsrB" evidence="7">
    <location>
        <begin position="7"/>
        <end position="129"/>
    </location>
</feature>
<accession>B2L3J8</accession>
<name>B2L3J8_PHIRO</name>
<evidence type="ECO:0000256" key="3">
    <source>
        <dbReference type="ARBA" id="ARBA00022833"/>
    </source>
</evidence>
<comment type="cofactor">
    <cofactor evidence="6">
        <name>Zn(2+)</name>
        <dbReference type="ChEBI" id="CHEBI:29105"/>
    </cofactor>
    <text evidence="6">Binds 1 zinc ion per subunit.</text>
</comment>
<organism evidence="8">
    <name type="scientific">Philodina roseola</name>
    <name type="common">Rotifer</name>
    <dbReference type="NCBI Taxonomy" id="96448"/>
    <lineage>
        <taxon>Eukaryota</taxon>
        <taxon>Metazoa</taxon>
        <taxon>Spiralia</taxon>
        <taxon>Gnathifera</taxon>
        <taxon>Rotifera</taxon>
        <taxon>Eurotatoria</taxon>
        <taxon>Bdelloidea</taxon>
        <taxon>Philodinida</taxon>
        <taxon>Philodinidae</taxon>
        <taxon>Philodina</taxon>
    </lineage>
</organism>
<evidence type="ECO:0000256" key="2">
    <source>
        <dbReference type="ARBA" id="ARBA00022723"/>
    </source>
</evidence>
<dbReference type="NCBIfam" id="TIGR00357">
    <property type="entry name" value="peptide-methionine (R)-S-oxide reductase MsrB"/>
    <property type="match status" value="1"/>
</dbReference>
<dbReference type="Gene3D" id="2.170.150.20">
    <property type="entry name" value="Peptide methionine sulfoxide reductase"/>
    <property type="match status" value="1"/>
</dbReference>
<dbReference type="AlphaFoldDB" id="B2L3J8"/>
<keyword evidence="4 6" id="KW-0560">Oxidoreductase</keyword>
<gene>
    <name evidence="8" type="primary">MSRB_1</name>
</gene>
<dbReference type="PANTHER" id="PTHR10173">
    <property type="entry name" value="METHIONINE SULFOXIDE REDUCTASE"/>
    <property type="match status" value="1"/>
</dbReference>
<dbReference type="SUPFAM" id="SSF51316">
    <property type="entry name" value="Mss4-like"/>
    <property type="match status" value="1"/>
</dbReference>
<dbReference type="PANTHER" id="PTHR10173:SF52">
    <property type="entry name" value="METHIONINE-R-SULFOXIDE REDUCTASE B1"/>
    <property type="match status" value="1"/>
</dbReference>
<dbReference type="InterPro" id="IPR002579">
    <property type="entry name" value="Met_Sox_Rdtase_MsrB_dom"/>
</dbReference>
<dbReference type="Pfam" id="PF01641">
    <property type="entry name" value="SelR"/>
    <property type="match status" value="1"/>
</dbReference>
<dbReference type="InterPro" id="IPR028427">
    <property type="entry name" value="Met_Sox_Rdtase_MsrB"/>
</dbReference>
<protein>
    <recommendedName>
        <fullName evidence="6">Peptide-methionine (R)-S-oxide reductase</fullName>
        <ecNumber evidence="6">1.8.4.12</ecNumber>
    </recommendedName>
</protein>
<dbReference type="GO" id="GO:0033743">
    <property type="term" value="F:peptide-methionine (R)-S-oxide reductase activity"/>
    <property type="evidence" value="ECO:0007669"/>
    <property type="project" value="UniProtKB-EC"/>
</dbReference>
<sequence length="129" mass="14619">MVETPSWYKNIAKLSPLAYKVTQLSGTEEAFSSELYTNKRDGIYTCVVCNSSLFSSKHKYLSGTGWPSFYQTIDDTSVATNVDRKYGLTRTEVHCEKCKAHLGHVFDDGPRPTYLRYCINGVALRFVEN</sequence>
<evidence type="ECO:0000313" key="8">
    <source>
        <dbReference type="EMBL" id="ACC43951.1"/>
    </source>
</evidence>
<keyword evidence="3 6" id="KW-0862">Zinc</keyword>
<reference evidence="8" key="1">
    <citation type="journal article" date="2008" name="Proc. Natl. Acad. Sci. U.S.A.">
        <title>Evidence for degenerate tetraploidy in bdelloid rotifers.</title>
        <authorList>
            <person name="Mark Welch D.B."/>
            <person name="Mark Welch J.L."/>
            <person name="Meselson M."/>
        </authorList>
    </citation>
    <scope>NUCLEOTIDE SEQUENCE</scope>
    <source>
        <strain evidence="8">MM1</strain>
    </source>
</reference>